<dbReference type="Gene3D" id="3.10.129.10">
    <property type="entry name" value="Hotdog Thioesterase"/>
    <property type="match status" value="1"/>
</dbReference>
<keyword evidence="3" id="KW-1185">Reference proteome</keyword>
<feature type="region of interest" description="Disordered" evidence="1">
    <location>
        <begin position="175"/>
        <end position="225"/>
    </location>
</feature>
<gene>
    <name evidence="2" type="ORF">FHR98_000344</name>
</gene>
<sequence>MNLVFRLFWVLMAARFRKPLGLFEPSVLRLRVWLNDLDFNRHMNNGRYLTVMDLGRLDMMARMGTLGGFRKRRWMPVVAAQTISFKRSLTPLERYELTTRLLCWDERFLYLEQVFAKANGKVAARALVRAAIISKTRSVKTEELFVALGIKKRKSPPIPPGIKAWALAAEWMDDPHSEHPSLNAESPLTETPALAKAHRKAEKKARKKADKRATRGTEEDEQAVS</sequence>
<evidence type="ECO:0000313" key="2">
    <source>
        <dbReference type="EMBL" id="MBB3064079.1"/>
    </source>
</evidence>
<protein>
    <submittedName>
        <fullName evidence="2">Acyl-CoA thioesterase FadM</fullName>
    </submittedName>
</protein>
<dbReference type="AlphaFoldDB" id="A0A839SQ58"/>
<reference evidence="2 3" key="1">
    <citation type="submission" date="2020-08" db="EMBL/GenBank/DDBJ databases">
        <title>Genomic Encyclopedia of Type Strains, Phase III (KMG-III): the genomes of soil and plant-associated and newly described type strains.</title>
        <authorList>
            <person name="Whitman W."/>
        </authorList>
    </citation>
    <scope>NUCLEOTIDE SEQUENCE [LARGE SCALE GENOMIC DNA]</scope>
    <source>
        <strain evidence="2 3">CECT 8803</strain>
    </source>
</reference>
<dbReference type="EMBL" id="JACHXA010000001">
    <property type="protein sequence ID" value="MBB3064079.1"/>
    <property type="molecule type" value="Genomic_DNA"/>
</dbReference>
<dbReference type="Proteomes" id="UP000581135">
    <property type="component" value="Unassembled WGS sequence"/>
</dbReference>
<proteinExistence type="predicted"/>
<dbReference type="InterPro" id="IPR029069">
    <property type="entry name" value="HotDog_dom_sf"/>
</dbReference>
<comment type="caution">
    <text evidence="2">The sequence shown here is derived from an EMBL/GenBank/DDBJ whole genome shotgun (WGS) entry which is preliminary data.</text>
</comment>
<accession>A0A839SQ58</accession>
<dbReference type="RefSeq" id="WP_183414895.1">
    <property type="nucleotide sequence ID" value="NZ_JACHXA010000001.1"/>
</dbReference>
<name>A0A839SQ58_9PROT</name>
<organism evidence="2 3">
    <name type="scientific">Limibacillus halophilus</name>
    <dbReference type="NCBI Taxonomy" id="1579333"/>
    <lineage>
        <taxon>Bacteria</taxon>
        <taxon>Pseudomonadati</taxon>
        <taxon>Pseudomonadota</taxon>
        <taxon>Alphaproteobacteria</taxon>
        <taxon>Rhodospirillales</taxon>
        <taxon>Rhodovibrionaceae</taxon>
        <taxon>Limibacillus</taxon>
    </lineage>
</organism>
<dbReference type="PANTHER" id="PTHR12475">
    <property type="match status" value="1"/>
</dbReference>
<dbReference type="CDD" id="cd00586">
    <property type="entry name" value="4HBT"/>
    <property type="match status" value="1"/>
</dbReference>
<evidence type="ECO:0000313" key="3">
    <source>
        <dbReference type="Proteomes" id="UP000581135"/>
    </source>
</evidence>
<dbReference type="Pfam" id="PF13279">
    <property type="entry name" value="4HBT_2"/>
    <property type="match status" value="1"/>
</dbReference>
<dbReference type="InterPro" id="IPR051490">
    <property type="entry name" value="THEM6_lcsJ_thioesterase"/>
</dbReference>
<dbReference type="SUPFAM" id="SSF54637">
    <property type="entry name" value="Thioesterase/thiol ester dehydrase-isomerase"/>
    <property type="match status" value="1"/>
</dbReference>
<dbReference type="PANTHER" id="PTHR12475:SF4">
    <property type="entry name" value="PROTEIN THEM6"/>
    <property type="match status" value="1"/>
</dbReference>
<feature type="compositionally biased region" description="Basic residues" evidence="1">
    <location>
        <begin position="196"/>
        <end position="210"/>
    </location>
</feature>
<evidence type="ECO:0000256" key="1">
    <source>
        <dbReference type="SAM" id="MobiDB-lite"/>
    </source>
</evidence>